<evidence type="ECO:0000256" key="2">
    <source>
        <dbReference type="PIRSR" id="PIRSR620023-2"/>
    </source>
</evidence>
<dbReference type="KEGG" id="ccv:CCV52592_0563"/>
<sequence>MKFEELANLKTLIRADSSASIGHGHIRRDLVLAKKFKDVSFACLPLAGDLIAEIPHPVFTLQNGSIDELIAIINEQNFELVFIDHYGFTPKDEKAIKERTSVKICCFDDTYEPHFCDFVLNVNLYADAKKYQNLLPAQCEVFCGENFMLVRDEFYVEREKKREKIYDFCIAFGGTDTLNLSQKVALALLHKNAKFKLAIITTSANENLKDLKILAKIYPNLSLFIGSNEVAKLMNESRELIIQASSLVNEAIVLRAKFKAVKTAQNQDEMAQWLGENGYEIFDASKICANL</sequence>
<dbReference type="GO" id="GO:0016787">
    <property type="term" value="F:hydrolase activity"/>
    <property type="evidence" value="ECO:0007669"/>
    <property type="project" value="UniProtKB-KW"/>
</dbReference>
<reference evidence="3" key="1">
    <citation type="submission" date="2016-07" db="EMBL/GenBank/DDBJ databases">
        <title>Comparative genomics of the Campylobacter concisus group.</title>
        <authorList>
            <person name="Miller W.G."/>
            <person name="Yee E."/>
            <person name="Chapman M.H."/>
            <person name="Huynh S."/>
            <person name="Bono J.L."/>
            <person name="On S.L.W."/>
            <person name="StLeger J."/>
            <person name="Foster G."/>
            <person name="Parker C.T."/>
        </authorList>
    </citation>
    <scope>NUCLEOTIDE SEQUENCE</scope>
    <source>
        <strain evidence="3">525.92</strain>
    </source>
</reference>
<keyword evidence="3" id="KW-0378">Hydrolase</keyword>
<evidence type="ECO:0000256" key="1">
    <source>
        <dbReference type="PIRSR" id="PIRSR620023-1"/>
    </source>
</evidence>
<proteinExistence type="predicted"/>
<dbReference type="AlphaFoldDB" id="A7H0H4"/>
<dbReference type="EMBL" id="CP000767">
    <property type="protein sequence ID" value="EAU01379.1"/>
    <property type="molecule type" value="Genomic_DNA"/>
</dbReference>
<organism evidence="3 4">
    <name type="scientific">Campylobacter curvus (strain 525.92)</name>
    <dbReference type="NCBI Taxonomy" id="360105"/>
    <lineage>
        <taxon>Bacteria</taxon>
        <taxon>Pseudomonadati</taxon>
        <taxon>Campylobacterota</taxon>
        <taxon>Epsilonproteobacteria</taxon>
        <taxon>Campylobacterales</taxon>
        <taxon>Campylobacteraceae</taxon>
        <taxon>Campylobacter</taxon>
    </lineage>
</organism>
<dbReference type="Gene3D" id="3.40.50.2000">
    <property type="entry name" value="Glycogen Phosphorylase B"/>
    <property type="match status" value="1"/>
</dbReference>
<dbReference type="NCBIfam" id="TIGR03590">
    <property type="entry name" value="PseG"/>
    <property type="match status" value="1"/>
</dbReference>
<dbReference type="GO" id="GO:0016740">
    <property type="term" value="F:transferase activity"/>
    <property type="evidence" value="ECO:0007669"/>
    <property type="project" value="UniProtKB-KW"/>
</dbReference>
<dbReference type="RefSeq" id="WP_011992727.1">
    <property type="nucleotide sequence ID" value="NC_009715.2"/>
</dbReference>
<feature type="binding site" evidence="2">
    <location>
        <position position="250"/>
    </location>
    <ligand>
        <name>substrate</name>
    </ligand>
</feature>
<feature type="active site" description="Proton acceptor" evidence="1">
    <location>
        <position position="25"/>
    </location>
</feature>
<dbReference type="HOGENOM" id="CLU_023406_0_0_7"/>
<keyword evidence="4" id="KW-1185">Reference proteome</keyword>
<dbReference type="Proteomes" id="UP000006380">
    <property type="component" value="Chromosome"/>
</dbReference>
<gene>
    <name evidence="3" type="primary">pseG</name>
    <name evidence="3" type="ORF">CCV52592_0563</name>
</gene>
<feature type="binding site" evidence="2">
    <location>
        <begin position="245"/>
        <end position="246"/>
    </location>
    <ligand>
        <name>substrate</name>
    </ligand>
</feature>
<dbReference type="STRING" id="360105.CCV52592_0563"/>
<dbReference type="EC" id="3.6.1.57" evidence="3"/>
<keyword evidence="3" id="KW-0808">Transferase</keyword>
<name>A7H0H4_CAMC5</name>
<dbReference type="InterPro" id="IPR020023">
    <property type="entry name" value="PseG"/>
</dbReference>
<dbReference type="OrthoDB" id="9788924at2"/>
<evidence type="ECO:0000313" key="4">
    <source>
        <dbReference type="Proteomes" id="UP000006380"/>
    </source>
</evidence>
<dbReference type="Gene3D" id="3.40.50.11190">
    <property type="match status" value="1"/>
</dbReference>
<evidence type="ECO:0000313" key="3">
    <source>
        <dbReference type="EMBL" id="EAU01379.1"/>
    </source>
</evidence>
<accession>A7H0H4</accession>
<feature type="binding site" evidence="2">
    <location>
        <position position="151"/>
    </location>
    <ligand>
        <name>substrate</name>
    </ligand>
</feature>
<protein>
    <submittedName>
        <fullName evidence="3">UDP-2,4-diacetamido-2,4, 6-trideoxy-beta-L-altropyranosyl transferase</fullName>
        <ecNumber evidence="3">3.6.1.57</ecNumber>
    </submittedName>
</protein>